<accession>A0A381ZNI8</accession>
<sequence length="60" mass="6758">MKKPLAILLLLFSFGSAQETIAVIEFEGLSISQNEAKSLTNRFALTLCVKFFYIFLNIIT</sequence>
<dbReference type="EMBL" id="UINC01022052">
    <property type="protein sequence ID" value="SVA90888.1"/>
    <property type="molecule type" value="Genomic_DNA"/>
</dbReference>
<reference evidence="1" key="1">
    <citation type="submission" date="2018-05" db="EMBL/GenBank/DDBJ databases">
        <authorList>
            <person name="Lanie J.A."/>
            <person name="Ng W.-L."/>
            <person name="Kazmierczak K.M."/>
            <person name="Andrzejewski T.M."/>
            <person name="Davidsen T.M."/>
            <person name="Wayne K.J."/>
            <person name="Tettelin H."/>
            <person name="Glass J.I."/>
            <person name="Rusch D."/>
            <person name="Podicherti R."/>
            <person name="Tsui H.-C.T."/>
            <person name="Winkler M.E."/>
        </authorList>
    </citation>
    <scope>NUCLEOTIDE SEQUENCE</scope>
</reference>
<proteinExistence type="predicted"/>
<name>A0A381ZNI8_9ZZZZ</name>
<gene>
    <name evidence="1" type="ORF">METZ01_LOCUS143742</name>
</gene>
<dbReference type="AlphaFoldDB" id="A0A381ZNI8"/>
<protein>
    <submittedName>
        <fullName evidence="1">Uncharacterized protein</fullName>
    </submittedName>
</protein>
<evidence type="ECO:0000313" key="1">
    <source>
        <dbReference type="EMBL" id="SVA90888.1"/>
    </source>
</evidence>
<organism evidence="1">
    <name type="scientific">marine metagenome</name>
    <dbReference type="NCBI Taxonomy" id="408172"/>
    <lineage>
        <taxon>unclassified sequences</taxon>
        <taxon>metagenomes</taxon>
        <taxon>ecological metagenomes</taxon>
    </lineage>
</organism>